<dbReference type="GO" id="GO:0008609">
    <property type="term" value="F:alkylglycerone-phosphate synthase activity"/>
    <property type="evidence" value="ECO:0007669"/>
    <property type="project" value="InterPro"/>
</dbReference>
<dbReference type="KEGG" id="lpil:LIP_0455"/>
<dbReference type="Pfam" id="PF01565">
    <property type="entry name" value="FAD_binding_4"/>
    <property type="match status" value="1"/>
</dbReference>
<evidence type="ECO:0000313" key="6">
    <source>
        <dbReference type="EMBL" id="BAS26312.1"/>
    </source>
</evidence>
<sequence>MTSGPTRGQPTTFRGRIVATPYERALHVVVYPTCEDDLLRLLEFAEARRVALIPPGGESSVVGGIEPDVPPNYAGVLSVELREMRAVREIDQLSRRARVQAGILGPDLEEALRREGLAFRHCPQSYTCSTVGGWIATRAGGRSATLCGKIETAVESMRVVTPRGRVETRKVPQSASGPGGKAWFVGSEGALGS</sequence>
<dbReference type="InterPro" id="IPR006094">
    <property type="entry name" value="Oxid_FAD_bind_N"/>
</dbReference>
<comment type="similarity">
    <text evidence="1">Belongs to the FAD-binding oxidoreductase/transferase type 4 family.</text>
</comment>
<dbReference type="STRING" id="1555112.LIP_0455"/>
<dbReference type="GO" id="GO:0008610">
    <property type="term" value="P:lipid biosynthetic process"/>
    <property type="evidence" value="ECO:0007669"/>
    <property type="project" value="InterPro"/>
</dbReference>
<name>A0A0K2SH06_LIMPI</name>
<comment type="cofactor">
    <cofactor evidence="4">
        <name>FAD</name>
        <dbReference type="ChEBI" id="CHEBI:57692"/>
    </cofactor>
</comment>
<feature type="binding site" evidence="4">
    <location>
        <begin position="54"/>
        <end position="60"/>
    </location>
    <ligand>
        <name>FAD</name>
        <dbReference type="ChEBI" id="CHEBI:57692"/>
    </ligand>
</feature>
<keyword evidence="3" id="KW-0560">Oxidoreductase</keyword>
<accession>A0A0K2SH06</accession>
<protein>
    <submittedName>
        <fullName evidence="6">FAD-linked oxidase</fullName>
    </submittedName>
</protein>
<dbReference type="PROSITE" id="PS51387">
    <property type="entry name" value="FAD_PCMH"/>
    <property type="match status" value="1"/>
</dbReference>
<evidence type="ECO:0000256" key="3">
    <source>
        <dbReference type="ARBA" id="ARBA00023002"/>
    </source>
</evidence>
<dbReference type="SUPFAM" id="SSF56176">
    <property type="entry name" value="FAD-binding/transporter-associated domain-like"/>
    <property type="match status" value="1"/>
</dbReference>
<feature type="domain" description="FAD-binding PCMH-type" evidence="5">
    <location>
        <begin position="21"/>
        <end position="193"/>
    </location>
</feature>
<gene>
    <name evidence="6" type="ORF">LIP_0455</name>
</gene>
<dbReference type="AlphaFoldDB" id="A0A0K2SH06"/>
<evidence type="ECO:0000256" key="1">
    <source>
        <dbReference type="ARBA" id="ARBA00008000"/>
    </source>
</evidence>
<dbReference type="PANTHER" id="PTHR46568">
    <property type="entry name" value="ALKYLDIHYDROXYACETONEPHOSPHATE SYNTHASE, PEROXISOMAL"/>
    <property type="match status" value="1"/>
</dbReference>
<dbReference type="Gene3D" id="3.30.465.10">
    <property type="match status" value="1"/>
</dbReference>
<dbReference type="InterPro" id="IPR016169">
    <property type="entry name" value="FAD-bd_PCMH_sub2"/>
</dbReference>
<dbReference type="OrthoDB" id="9767256at2"/>
<dbReference type="RefSeq" id="WP_068133754.1">
    <property type="nucleotide sequence ID" value="NZ_AP014924.1"/>
</dbReference>
<dbReference type="EMBL" id="AP014924">
    <property type="protein sequence ID" value="BAS26312.1"/>
    <property type="molecule type" value="Genomic_DNA"/>
</dbReference>
<keyword evidence="4" id="KW-0274">FAD</keyword>
<evidence type="ECO:0000259" key="5">
    <source>
        <dbReference type="PROSITE" id="PS51387"/>
    </source>
</evidence>
<evidence type="ECO:0000256" key="4">
    <source>
        <dbReference type="PIRSR" id="PIRSR625650-3"/>
    </source>
</evidence>
<organism evidence="6 7">
    <name type="scientific">Limnochorda pilosa</name>
    <dbReference type="NCBI Taxonomy" id="1555112"/>
    <lineage>
        <taxon>Bacteria</taxon>
        <taxon>Bacillati</taxon>
        <taxon>Bacillota</taxon>
        <taxon>Limnochordia</taxon>
        <taxon>Limnochordales</taxon>
        <taxon>Limnochordaceae</taxon>
        <taxon>Limnochorda</taxon>
    </lineage>
</organism>
<dbReference type="GO" id="GO:0016491">
    <property type="term" value="F:oxidoreductase activity"/>
    <property type="evidence" value="ECO:0007669"/>
    <property type="project" value="UniProtKB-KW"/>
</dbReference>
<dbReference type="Proteomes" id="UP000065807">
    <property type="component" value="Chromosome"/>
</dbReference>
<keyword evidence="2" id="KW-0285">Flavoprotein</keyword>
<dbReference type="InterPro" id="IPR025650">
    <property type="entry name" value="Alkyl-DHAP_Synthase"/>
</dbReference>
<evidence type="ECO:0000313" key="7">
    <source>
        <dbReference type="Proteomes" id="UP000065807"/>
    </source>
</evidence>
<evidence type="ECO:0000256" key="2">
    <source>
        <dbReference type="ARBA" id="ARBA00022630"/>
    </source>
</evidence>
<dbReference type="PANTHER" id="PTHR46568:SF1">
    <property type="entry name" value="ALKYLDIHYDROXYACETONEPHOSPHATE SYNTHASE, PEROXISOMAL"/>
    <property type="match status" value="1"/>
</dbReference>
<reference evidence="7" key="2">
    <citation type="journal article" date="2016" name="Int. J. Syst. Evol. Microbiol.">
        <title>Complete genome sequence and cell structure of Limnochorda pilosa, a Gram-negative spore-former within the phylum Firmicutes.</title>
        <authorList>
            <person name="Watanabe M."/>
            <person name="Kojima H."/>
            <person name="Fukui M."/>
        </authorList>
    </citation>
    <scope>NUCLEOTIDE SEQUENCE [LARGE SCALE GENOMIC DNA]</scope>
    <source>
        <strain evidence="7">HC45</strain>
    </source>
</reference>
<dbReference type="InterPro" id="IPR036318">
    <property type="entry name" value="FAD-bd_PCMH-like_sf"/>
</dbReference>
<dbReference type="InterPro" id="IPR016166">
    <property type="entry name" value="FAD-bd_PCMH"/>
</dbReference>
<keyword evidence="7" id="KW-1185">Reference proteome</keyword>
<reference evidence="7" key="1">
    <citation type="submission" date="2015-07" db="EMBL/GenBank/DDBJ databases">
        <title>Complete genome sequence and phylogenetic analysis of Limnochorda pilosa.</title>
        <authorList>
            <person name="Watanabe M."/>
            <person name="Kojima H."/>
            <person name="Fukui M."/>
        </authorList>
    </citation>
    <scope>NUCLEOTIDE SEQUENCE [LARGE SCALE GENOMIC DNA]</scope>
    <source>
        <strain evidence="7">HC45</strain>
    </source>
</reference>
<proteinExistence type="inferred from homology"/>
<dbReference type="GO" id="GO:0071949">
    <property type="term" value="F:FAD binding"/>
    <property type="evidence" value="ECO:0007669"/>
    <property type="project" value="InterPro"/>
</dbReference>